<dbReference type="OrthoDB" id="2316550at2"/>
<evidence type="ECO:0000256" key="1">
    <source>
        <dbReference type="SAM" id="Phobius"/>
    </source>
</evidence>
<dbReference type="PATRIC" id="fig|1302272.5.peg.594"/>
<reference evidence="2 3" key="1">
    <citation type="journal article" date="2015" name="Genome Announc.">
        <title>Expanding the biotechnology potential of lactobacilli through comparative genomics of 213 strains and associated genera.</title>
        <authorList>
            <person name="Sun Z."/>
            <person name="Harris H.M."/>
            <person name="McCann A."/>
            <person name="Guo C."/>
            <person name="Argimon S."/>
            <person name="Zhang W."/>
            <person name="Yang X."/>
            <person name="Jeffery I.B."/>
            <person name="Cooney J.C."/>
            <person name="Kagawa T.F."/>
            <person name="Liu W."/>
            <person name="Song Y."/>
            <person name="Salvetti E."/>
            <person name="Wrobel A."/>
            <person name="Rasinkangas P."/>
            <person name="Parkhill J."/>
            <person name="Rea M.C."/>
            <person name="O'Sullivan O."/>
            <person name="Ritari J."/>
            <person name="Douillard F.P."/>
            <person name="Paul Ross R."/>
            <person name="Yang R."/>
            <person name="Briner A.E."/>
            <person name="Felis G.E."/>
            <person name="de Vos W.M."/>
            <person name="Barrangou R."/>
            <person name="Klaenhammer T.R."/>
            <person name="Caufield P.W."/>
            <person name="Cui Y."/>
            <person name="Zhang H."/>
            <person name="O'Toole P.W."/>
        </authorList>
    </citation>
    <scope>NUCLEOTIDE SEQUENCE [LARGE SCALE GENOMIC DNA]</scope>
    <source>
        <strain evidence="2 3">JCM 15530</strain>
    </source>
</reference>
<evidence type="ECO:0000313" key="3">
    <source>
        <dbReference type="Proteomes" id="UP000050911"/>
    </source>
</evidence>
<dbReference type="AlphaFoldDB" id="A0A0R1HKT8"/>
<proteinExistence type="predicted"/>
<comment type="caution">
    <text evidence="2">The sequence shown here is derived from an EMBL/GenBank/DDBJ whole genome shotgun (WGS) entry which is preliminary data.</text>
</comment>
<dbReference type="Proteomes" id="UP000050911">
    <property type="component" value="Unassembled WGS sequence"/>
</dbReference>
<keyword evidence="1" id="KW-1133">Transmembrane helix</keyword>
<feature type="transmembrane region" description="Helical" evidence="1">
    <location>
        <begin position="94"/>
        <end position="117"/>
    </location>
</feature>
<feature type="transmembrane region" description="Helical" evidence="1">
    <location>
        <begin position="16"/>
        <end position="41"/>
    </location>
</feature>
<gene>
    <name evidence="2" type="ORF">FC96_GL000596</name>
</gene>
<dbReference type="STRING" id="1302272.FC96_GL000596"/>
<organism evidence="2 3">
    <name type="scientific">Secundilactobacillus kimchicus JCM 15530</name>
    <dbReference type="NCBI Taxonomy" id="1302272"/>
    <lineage>
        <taxon>Bacteria</taxon>
        <taxon>Bacillati</taxon>
        <taxon>Bacillota</taxon>
        <taxon>Bacilli</taxon>
        <taxon>Lactobacillales</taxon>
        <taxon>Lactobacillaceae</taxon>
        <taxon>Secundilactobacillus</taxon>
    </lineage>
</organism>
<feature type="transmembrane region" description="Helical" evidence="1">
    <location>
        <begin position="53"/>
        <end position="82"/>
    </location>
</feature>
<evidence type="ECO:0000313" key="2">
    <source>
        <dbReference type="EMBL" id="KRK47325.1"/>
    </source>
</evidence>
<dbReference type="EMBL" id="AZCX01000010">
    <property type="protein sequence ID" value="KRK47325.1"/>
    <property type="molecule type" value="Genomic_DNA"/>
</dbReference>
<protein>
    <submittedName>
        <fullName evidence="2">Uncharacterized protein</fullName>
    </submittedName>
</protein>
<keyword evidence="1" id="KW-0472">Membrane</keyword>
<accession>A0A0R1HKT8</accession>
<keyword evidence="3" id="KW-1185">Reference proteome</keyword>
<keyword evidence="1" id="KW-0812">Transmembrane</keyword>
<dbReference type="RefSeq" id="WP_056942991.1">
    <property type="nucleotide sequence ID" value="NZ_AZCX01000010.1"/>
</dbReference>
<sequence>MIEEHNKTGATVAGWIVWWLHNVGVVSILLFLVFGGAGFAVTSMHDASVDANYGAAVGVVTVFIAIVLAIEVAIQVLCFFAIKKLTTPANYVWPIVLIVVAFFGNALYFIPGIWGLVINSGSHEIKSSGSRDD</sequence>
<name>A0A0R1HKT8_9LACO</name>